<dbReference type="GO" id="GO:0005737">
    <property type="term" value="C:cytoplasm"/>
    <property type="evidence" value="ECO:0007669"/>
    <property type="project" value="TreeGrafter"/>
</dbReference>
<dbReference type="GO" id="GO:0051014">
    <property type="term" value="P:actin filament severing"/>
    <property type="evidence" value="ECO:0007669"/>
    <property type="project" value="TreeGrafter"/>
</dbReference>
<dbReference type="WBParaSite" id="ASIM_0000149101-mRNA-1">
    <property type="protein sequence ID" value="ASIM_0000149101-mRNA-1"/>
    <property type="gene ID" value="ASIM_0000149101"/>
</dbReference>
<dbReference type="PANTHER" id="PTHR11977">
    <property type="entry name" value="VILLIN"/>
    <property type="match status" value="1"/>
</dbReference>
<feature type="domain" description="Gelsolin-like" evidence="2">
    <location>
        <begin position="152"/>
        <end position="190"/>
    </location>
</feature>
<dbReference type="GO" id="GO:0051016">
    <property type="term" value="P:barbed-end actin filament capping"/>
    <property type="evidence" value="ECO:0007669"/>
    <property type="project" value="TreeGrafter"/>
</dbReference>
<protein>
    <submittedName>
        <fullName evidence="3">Gelsolin-like protein 1 (inferred by orthology to a C. elegans protein)</fullName>
    </submittedName>
</protein>
<accession>A0A0M3J1T8</accession>
<dbReference type="SMART" id="SM00262">
    <property type="entry name" value="GEL"/>
    <property type="match status" value="1"/>
</dbReference>
<name>A0A0M3J1T8_ANISI</name>
<proteinExistence type="predicted"/>
<dbReference type="GO" id="GO:0008154">
    <property type="term" value="P:actin polymerization or depolymerization"/>
    <property type="evidence" value="ECO:0007669"/>
    <property type="project" value="TreeGrafter"/>
</dbReference>
<dbReference type="Gene3D" id="3.40.20.10">
    <property type="entry name" value="Severin"/>
    <property type="match status" value="2"/>
</dbReference>
<dbReference type="InterPro" id="IPR007123">
    <property type="entry name" value="Gelsolin-like_dom"/>
</dbReference>
<evidence type="ECO:0000259" key="2">
    <source>
        <dbReference type="Pfam" id="PF00626"/>
    </source>
</evidence>
<evidence type="ECO:0000313" key="3">
    <source>
        <dbReference type="WBParaSite" id="ASIM_0000149101-mRNA-1"/>
    </source>
</evidence>
<dbReference type="InterPro" id="IPR029006">
    <property type="entry name" value="ADF-H/Gelsolin-like_dom_sf"/>
</dbReference>
<dbReference type="InterPro" id="IPR007122">
    <property type="entry name" value="Villin/Gelsolin"/>
</dbReference>
<dbReference type="Pfam" id="PF00626">
    <property type="entry name" value="Gelsolin"/>
    <property type="match status" value="1"/>
</dbReference>
<dbReference type="GO" id="GO:0015629">
    <property type="term" value="C:actin cytoskeleton"/>
    <property type="evidence" value="ECO:0007669"/>
    <property type="project" value="TreeGrafter"/>
</dbReference>
<evidence type="ECO:0000256" key="1">
    <source>
        <dbReference type="ARBA" id="ARBA00022737"/>
    </source>
</evidence>
<dbReference type="GO" id="GO:0005546">
    <property type="term" value="F:phosphatidylinositol-4,5-bisphosphate binding"/>
    <property type="evidence" value="ECO:0007669"/>
    <property type="project" value="TreeGrafter"/>
</dbReference>
<sequence length="214" mass="24830">LFITEKFFRLLDSEIVIHRKYGEISTNLSLLQDERGTAAIKTVEIDDSFGGVPVQYREVLSSTRIISLFSLHVYKGTESRWMKFNDSAAVTVSEMCAYFRCKIMNLRYFCRTSKMVSSEYLKGGAESGFRPVKDQYENWKPRLFHCKGKRNVRCTEVECNWKELNLGDVFILDCGLQIYVWMPPESGRLERIKVSSFHFFRPLVNSAILDSRSS</sequence>
<dbReference type="AlphaFoldDB" id="A0A0M3J1T8"/>
<reference evidence="3" key="1">
    <citation type="submission" date="2017-02" db="UniProtKB">
        <authorList>
            <consortium name="WormBaseParasite"/>
        </authorList>
    </citation>
    <scope>IDENTIFICATION</scope>
</reference>
<dbReference type="GO" id="GO:0051015">
    <property type="term" value="F:actin filament binding"/>
    <property type="evidence" value="ECO:0007669"/>
    <property type="project" value="InterPro"/>
</dbReference>
<keyword evidence="1" id="KW-0677">Repeat</keyword>
<dbReference type="SUPFAM" id="SSF55753">
    <property type="entry name" value="Actin depolymerizing proteins"/>
    <property type="match status" value="1"/>
</dbReference>
<dbReference type="PANTHER" id="PTHR11977:SF123">
    <property type="entry name" value="GELSOLIN"/>
    <property type="match status" value="1"/>
</dbReference>
<organism evidence="3">
    <name type="scientific">Anisakis simplex</name>
    <name type="common">Herring worm</name>
    <dbReference type="NCBI Taxonomy" id="6269"/>
    <lineage>
        <taxon>Eukaryota</taxon>
        <taxon>Metazoa</taxon>
        <taxon>Ecdysozoa</taxon>
        <taxon>Nematoda</taxon>
        <taxon>Chromadorea</taxon>
        <taxon>Rhabditida</taxon>
        <taxon>Spirurina</taxon>
        <taxon>Ascaridomorpha</taxon>
        <taxon>Ascaridoidea</taxon>
        <taxon>Anisakidae</taxon>
        <taxon>Anisakis</taxon>
        <taxon>Anisakis simplex complex</taxon>
    </lineage>
</organism>